<evidence type="ECO:0000313" key="1">
    <source>
        <dbReference type="EMBL" id="ASI13639.1"/>
    </source>
</evidence>
<dbReference type="RefSeq" id="WP_124216871.1">
    <property type="nucleotide sequence ID" value="NZ_CP019964.1"/>
</dbReference>
<dbReference type="KEGG" id="marh:Mia14_0312"/>
<sequence length="212" mass="24917">MDVDIVDNNRFGSKRMMIPYKAESNKFMTIDDATHKLENLYINSIVMKYGEYRESILSNRNKLNIAFANDNGILEAEDNLRMHADTLEADKFIKRFKDFEEALVRDRLEIIACNREIENAKTNINGLAVYFANAVYYNYTKIMPNEKDDMVIDVVNRLSMGEGIQDDVRREFTESILDEITIRMKENSHLYKTINEIRGQNMHYFMDKLRKG</sequence>
<evidence type="ECO:0000313" key="2">
    <source>
        <dbReference type="Proteomes" id="UP000197679"/>
    </source>
</evidence>
<gene>
    <name evidence="1" type="ORF">Mia14_0312</name>
</gene>
<proteinExistence type="predicted"/>
<dbReference type="Proteomes" id="UP000197679">
    <property type="component" value="Chromosome"/>
</dbReference>
<accession>A0A218NME6</accession>
<dbReference type="EMBL" id="CP019964">
    <property type="protein sequence ID" value="ASI13639.1"/>
    <property type="molecule type" value="Genomic_DNA"/>
</dbReference>
<protein>
    <submittedName>
        <fullName evidence="1">Uncharacterized protein</fullName>
    </submittedName>
</protein>
<dbReference type="AlphaFoldDB" id="A0A218NME6"/>
<keyword evidence="2" id="KW-1185">Reference proteome</keyword>
<name>A0A218NME6_9ARCH</name>
<reference evidence="1 2" key="1">
    <citation type="journal article" date="2017" name="Nat. Commun.">
        <title>'ARMAN' archaea depend on association with euryarchaeal host in culture and in situ.</title>
        <authorList>
            <person name="Golyshina O."/>
            <person name="Toshchakov S."/>
            <person name="Makarova K."/>
            <person name="Gavrilov S."/>
            <person name="Korzhenkov A."/>
            <person name="La Cono V."/>
            <person name="Arcadi E."/>
            <person name="Nechitaylo T."/>
            <person name="Ferrer M."/>
            <person name="Kublanov I."/>
            <person name="Wolf Y."/>
            <person name="Yakimov M."/>
            <person name="Golyshin P."/>
            <person name="Slesarev A."/>
            <person name="Kozyavkin S."/>
        </authorList>
    </citation>
    <scope>NUCLEOTIDE SEQUENCE [LARGE SCALE GENOMIC DNA]</scope>
    <source>
        <strain evidence="1 2">Mia14</strain>
    </source>
</reference>
<organism evidence="1 2">
    <name type="scientific">Candidatus Mancarchaeum acidiphilum</name>
    <dbReference type="NCBI Taxonomy" id="1920749"/>
    <lineage>
        <taxon>Archaea</taxon>
        <taxon>Candidatus Micrarchaeota</taxon>
        <taxon>Candidatus Mancarchaeum</taxon>
    </lineage>
</organism>
<dbReference type="GeneID" id="33313870"/>